<dbReference type="CDD" id="cd00190">
    <property type="entry name" value="Tryp_SPc"/>
    <property type="match status" value="1"/>
</dbReference>
<comment type="similarity">
    <text evidence="1">Belongs to the peptidase S1 family.</text>
</comment>
<dbReference type="InterPro" id="IPR001314">
    <property type="entry name" value="Peptidase_S1A"/>
</dbReference>
<reference evidence="7 8" key="1">
    <citation type="submission" date="2017-10" db="EMBL/GenBank/DDBJ databases">
        <title>Nyctiphanis sp. nov., isolated from the stomach of the euphausiid Nyctiphanes simplex (Hansen, 1911) in the Gulf of California.</title>
        <authorList>
            <person name="Gomez-Gil B."/>
            <person name="Aguilar-Mendez M."/>
            <person name="Lopez-Cortes A."/>
            <person name="Gomez-Gutierrez J."/>
            <person name="Roque A."/>
            <person name="Lang E."/>
            <person name="Gonzalez-Castillo A."/>
        </authorList>
    </citation>
    <scope>NUCLEOTIDE SEQUENCE [LARGE SCALE GENOMIC DNA]</scope>
    <source>
        <strain evidence="7 8">CAIM 600</strain>
    </source>
</reference>
<dbReference type="Pfam" id="PF00089">
    <property type="entry name" value="Trypsin"/>
    <property type="match status" value="1"/>
</dbReference>
<dbReference type="AlphaFoldDB" id="A0A4Q0YUS3"/>
<keyword evidence="3" id="KW-0645">Protease</keyword>
<keyword evidence="4" id="KW-1133">Transmembrane helix</keyword>
<dbReference type="PROSITE" id="PS00134">
    <property type="entry name" value="TRYPSIN_HIS"/>
    <property type="match status" value="1"/>
</dbReference>
<name>A0A4Q0YUS3_9GAMM</name>
<dbReference type="RefSeq" id="WP_129122637.1">
    <property type="nucleotide sequence ID" value="NZ_PEIB01000015.1"/>
</dbReference>
<keyword evidence="3" id="KW-0378">Hydrolase</keyword>
<dbReference type="PRINTS" id="PR00722">
    <property type="entry name" value="CHYMOTRYPSIN"/>
</dbReference>
<keyword evidence="5" id="KW-0732">Signal</keyword>
<accession>A0A4Q0YUS3</accession>
<sequence length="547" mass="58177">MKNPKKIGLSFMLAALTSFTLPVCAEPNDSQPAQTAASDATTRIFGGSTASEQDWPFAVSLFSDTIFGVSFRCTASLISKKHILTAAHCVVPPIEQGRRIYVSVGLQSLASSIEIPVENITVHPEYRSYKADDIAILELPFTLADSLPVALASSRIMDGKDTGDKLTVAGWGYRDGSAFIPTQLFEAKVPLAANRTCESLASTQGGANQTLSRKHHCTLVVNNVGTCNGDSGGPVIVEASSGKRYQAAVTNYTQKKSGSPDRICNTAENFGLFNAASSIAYYSRWIYQTITGIDVNASLTHVGQAINTQVNHRFVLTNKGDKAANVNVIGASQGLTVTENTCQAQINRGEQCIIAGNTSVPSEGRNEQFLSVALSHPDYGSLNLELLANTVGRPPNATNAVTQAVNINDINVYAAPEQWQTSGNRGVSATNNSSKTSVLELDGLATGDFSFDYSLPAGSAAGTLWVMSEKMNTLDRLPALNNGSFSLNITESDESIAIVYEFPSPSASGQPAAVVRNFKSGGYLTFSALIAIMVFGLTTSNKRRRKA</sequence>
<dbReference type="PROSITE" id="PS00135">
    <property type="entry name" value="TRYPSIN_SER"/>
    <property type="match status" value="1"/>
</dbReference>
<evidence type="ECO:0000256" key="1">
    <source>
        <dbReference type="ARBA" id="ARBA00007664"/>
    </source>
</evidence>
<proteinExistence type="inferred from homology"/>
<dbReference type="Gene3D" id="2.40.10.10">
    <property type="entry name" value="Trypsin-like serine proteases"/>
    <property type="match status" value="1"/>
</dbReference>
<dbReference type="Proteomes" id="UP000290287">
    <property type="component" value="Unassembled WGS sequence"/>
</dbReference>
<feature type="domain" description="Peptidase S1" evidence="6">
    <location>
        <begin position="44"/>
        <end position="291"/>
    </location>
</feature>
<dbReference type="SMART" id="SM00020">
    <property type="entry name" value="Tryp_SPc"/>
    <property type="match status" value="1"/>
</dbReference>
<dbReference type="GO" id="GO:0006508">
    <property type="term" value="P:proteolysis"/>
    <property type="evidence" value="ECO:0007669"/>
    <property type="project" value="UniProtKB-KW"/>
</dbReference>
<dbReference type="InterPro" id="IPR043504">
    <property type="entry name" value="Peptidase_S1_PA_chymotrypsin"/>
</dbReference>
<feature type="transmembrane region" description="Helical" evidence="4">
    <location>
        <begin position="520"/>
        <end position="538"/>
    </location>
</feature>
<evidence type="ECO:0000256" key="5">
    <source>
        <dbReference type="SAM" id="SignalP"/>
    </source>
</evidence>
<feature type="signal peptide" evidence="5">
    <location>
        <begin position="1"/>
        <end position="25"/>
    </location>
</feature>
<evidence type="ECO:0000256" key="3">
    <source>
        <dbReference type="RuleBase" id="RU363034"/>
    </source>
</evidence>
<dbReference type="InterPro" id="IPR009003">
    <property type="entry name" value="Peptidase_S1_PA"/>
</dbReference>
<keyword evidence="3" id="KW-0720">Serine protease</keyword>
<keyword evidence="2" id="KW-1015">Disulfide bond</keyword>
<keyword evidence="4" id="KW-0472">Membrane</keyword>
<comment type="caution">
    <text evidence="7">The sequence shown here is derived from an EMBL/GenBank/DDBJ whole genome shotgun (WGS) entry which is preliminary data.</text>
</comment>
<keyword evidence="8" id="KW-1185">Reference proteome</keyword>
<dbReference type="SUPFAM" id="SSF50494">
    <property type="entry name" value="Trypsin-like serine proteases"/>
    <property type="match status" value="1"/>
</dbReference>
<dbReference type="InterPro" id="IPR033116">
    <property type="entry name" value="TRYPSIN_SER"/>
</dbReference>
<dbReference type="GO" id="GO:0004252">
    <property type="term" value="F:serine-type endopeptidase activity"/>
    <property type="evidence" value="ECO:0007669"/>
    <property type="project" value="InterPro"/>
</dbReference>
<dbReference type="PROSITE" id="PS50240">
    <property type="entry name" value="TRYPSIN_DOM"/>
    <property type="match status" value="1"/>
</dbReference>
<evidence type="ECO:0000259" key="6">
    <source>
        <dbReference type="PROSITE" id="PS50240"/>
    </source>
</evidence>
<dbReference type="EMBL" id="PEIB01000015">
    <property type="protein sequence ID" value="RXJ72791.1"/>
    <property type="molecule type" value="Genomic_DNA"/>
</dbReference>
<evidence type="ECO:0000256" key="4">
    <source>
        <dbReference type="SAM" id="Phobius"/>
    </source>
</evidence>
<evidence type="ECO:0000256" key="2">
    <source>
        <dbReference type="ARBA" id="ARBA00023157"/>
    </source>
</evidence>
<dbReference type="InterPro" id="IPR050430">
    <property type="entry name" value="Peptidase_S1"/>
</dbReference>
<gene>
    <name evidence="7" type="ORF">CS022_13065</name>
</gene>
<dbReference type="InterPro" id="IPR001254">
    <property type="entry name" value="Trypsin_dom"/>
</dbReference>
<protein>
    <recommendedName>
        <fullName evidence="6">Peptidase S1 domain-containing protein</fullName>
    </recommendedName>
</protein>
<evidence type="ECO:0000313" key="8">
    <source>
        <dbReference type="Proteomes" id="UP000290287"/>
    </source>
</evidence>
<dbReference type="PANTHER" id="PTHR24276">
    <property type="entry name" value="POLYSERASE-RELATED"/>
    <property type="match status" value="1"/>
</dbReference>
<dbReference type="InterPro" id="IPR018114">
    <property type="entry name" value="TRYPSIN_HIS"/>
</dbReference>
<dbReference type="OrthoDB" id="9813836at2"/>
<keyword evidence="4" id="KW-0812">Transmembrane</keyword>
<dbReference type="PANTHER" id="PTHR24276:SF98">
    <property type="entry name" value="FI18310P1-RELATED"/>
    <property type="match status" value="1"/>
</dbReference>
<evidence type="ECO:0000313" key="7">
    <source>
        <dbReference type="EMBL" id="RXJ72791.1"/>
    </source>
</evidence>
<organism evidence="7 8">
    <name type="scientific">Veronia nyctiphanis</name>
    <dbReference type="NCBI Taxonomy" id="1278244"/>
    <lineage>
        <taxon>Bacteria</taxon>
        <taxon>Pseudomonadati</taxon>
        <taxon>Pseudomonadota</taxon>
        <taxon>Gammaproteobacteria</taxon>
        <taxon>Vibrionales</taxon>
        <taxon>Vibrionaceae</taxon>
        <taxon>Veronia</taxon>
    </lineage>
</organism>
<feature type="chain" id="PRO_5021030691" description="Peptidase S1 domain-containing protein" evidence="5">
    <location>
        <begin position="26"/>
        <end position="547"/>
    </location>
</feature>